<gene>
    <name evidence="3" type="ORF">EVB03_01545</name>
</gene>
<proteinExistence type="predicted"/>
<dbReference type="EMBL" id="SHBP01000001">
    <property type="protein sequence ID" value="RZO23070.1"/>
    <property type="molecule type" value="Genomic_DNA"/>
</dbReference>
<dbReference type="InterPro" id="IPR051785">
    <property type="entry name" value="MMCE/EMCE_epimerase"/>
</dbReference>
<dbReference type="GO" id="GO:0046491">
    <property type="term" value="P:L-methylmalonyl-CoA metabolic process"/>
    <property type="evidence" value="ECO:0007669"/>
    <property type="project" value="TreeGrafter"/>
</dbReference>
<dbReference type="Gene3D" id="3.10.180.10">
    <property type="entry name" value="2,3-Dihydroxybiphenyl 1,2-Dioxygenase, domain 1"/>
    <property type="match status" value="2"/>
</dbReference>
<dbReference type="InterPro" id="IPR037523">
    <property type="entry name" value="VOC_core"/>
</dbReference>
<evidence type="ECO:0000313" key="3">
    <source>
        <dbReference type="EMBL" id="RZO23070.1"/>
    </source>
</evidence>
<keyword evidence="1" id="KW-0479">Metal-binding</keyword>
<protein>
    <recommendedName>
        <fullName evidence="2">VOC domain-containing protein</fullName>
    </recommendedName>
</protein>
<dbReference type="AlphaFoldDB" id="A0A520MPF4"/>
<dbReference type="PANTHER" id="PTHR43048:SF3">
    <property type="entry name" value="METHYLMALONYL-COA EPIMERASE, MITOCHONDRIAL"/>
    <property type="match status" value="1"/>
</dbReference>
<reference evidence="3 4" key="1">
    <citation type="submission" date="2019-02" db="EMBL/GenBank/DDBJ databases">
        <title>Prokaryotic population dynamics and viral predation in marine succession experiment using metagenomics: the confinement effect.</title>
        <authorList>
            <person name="Haro-Moreno J.M."/>
            <person name="Rodriguez-Valera F."/>
            <person name="Lopez-Perez M."/>
        </authorList>
    </citation>
    <scope>NUCLEOTIDE SEQUENCE [LARGE SCALE GENOMIC DNA]</scope>
    <source>
        <strain evidence="3">MED-G170</strain>
    </source>
</reference>
<dbReference type="SUPFAM" id="SSF54593">
    <property type="entry name" value="Glyoxalase/Bleomycin resistance protein/Dihydroxybiphenyl dioxygenase"/>
    <property type="match status" value="2"/>
</dbReference>
<sequence length="342" mass="38928">MTIDFDFDPNAVLVDSTTDIEGVNHIGLSVQNLDRVLEFYSAATGFEVIHKESFENDTSADILFARDNVKVRTAILRAPNWVLELSEFAHNDSVTLTDMPVIGPGMSHTCYQSPKDQPLFDKFAAQGARFLNRHDKPVYSPTYGVSYVYAYDPEGNLLEMEELDGEQLLKHAGYLDNWDKDNKPIWMSQVSLFTPDRDRLMQFYQKVFQTNPHRIVEVPVGEFGDNLFDIDNAKVQIGWFRLNRQSKVMEILQFIDPPTPQSTIEREPTSLGYSFSLEVSDIEAEYQRVQALGVEFFSPPVKLGRFIQAYARDVDGNIFSLRQPVDLDGPFSVKAYDKRGGL</sequence>
<comment type="caution">
    <text evidence="3">The sequence shown here is derived from an EMBL/GenBank/DDBJ whole genome shotgun (WGS) entry which is preliminary data.</text>
</comment>
<dbReference type="InterPro" id="IPR029068">
    <property type="entry name" value="Glyas_Bleomycin-R_OHBP_Dase"/>
</dbReference>
<dbReference type="GO" id="GO:0046872">
    <property type="term" value="F:metal ion binding"/>
    <property type="evidence" value="ECO:0007669"/>
    <property type="project" value="UniProtKB-KW"/>
</dbReference>
<organism evidence="3 4">
    <name type="scientific">SAR92 clade bacterium</name>
    <dbReference type="NCBI Taxonomy" id="2315479"/>
    <lineage>
        <taxon>Bacteria</taxon>
        <taxon>Pseudomonadati</taxon>
        <taxon>Pseudomonadota</taxon>
        <taxon>Gammaproteobacteria</taxon>
        <taxon>Cellvibrionales</taxon>
        <taxon>Porticoccaceae</taxon>
        <taxon>SAR92 clade</taxon>
    </lineage>
</organism>
<dbReference type="PROSITE" id="PS51819">
    <property type="entry name" value="VOC"/>
    <property type="match status" value="2"/>
</dbReference>
<accession>A0A520MPF4</accession>
<dbReference type="Proteomes" id="UP000315889">
    <property type="component" value="Unassembled WGS sequence"/>
</dbReference>
<dbReference type="Pfam" id="PF00903">
    <property type="entry name" value="Glyoxalase"/>
    <property type="match status" value="2"/>
</dbReference>
<feature type="domain" description="VOC" evidence="2">
    <location>
        <begin position="22"/>
        <end position="163"/>
    </location>
</feature>
<dbReference type="GO" id="GO:0004493">
    <property type="term" value="F:methylmalonyl-CoA epimerase activity"/>
    <property type="evidence" value="ECO:0007669"/>
    <property type="project" value="TreeGrafter"/>
</dbReference>
<name>A0A520MPF4_9GAMM</name>
<dbReference type="PANTHER" id="PTHR43048">
    <property type="entry name" value="METHYLMALONYL-COA EPIMERASE"/>
    <property type="match status" value="1"/>
</dbReference>
<evidence type="ECO:0000313" key="4">
    <source>
        <dbReference type="Proteomes" id="UP000315889"/>
    </source>
</evidence>
<evidence type="ECO:0000256" key="1">
    <source>
        <dbReference type="ARBA" id="ARBA00022723"/>
    </source>
</evidence>
<evidence type="ECO:0000259" key="2">
    <source>
        <dbReference type="PROSITE" id="PS51819"/>
    </source>
</evidence>
<feature type="domain" description="VOC" evidence="2">
    <location>
        <begin position="186"/>
        <end position="324"/>
    </location>
</feature>
<dbReference type="InterPro" id="IPR004360">
    <property type="entry name" value="Glyas_Fos-R_dOase_dom"/>
</dbReference>